<dbReference type="Proteomes" id="UP000608154">
    <property type="component" value="Unassembled WGS sequence"/>
</dbReference>
<keyword evidence="2" id="KW-0812">Transmembrane</keyword>
<evidence type="ECO:0000256" key="1">
    <source>
        <dbReference type="SAM" id="MobiDB-lite"/>
    </source>
</evidence>
<feature type="chain" id="PRO_5037157369" description="Secreted protein" evidence="3">
    <location>
        <begin position="28"/>
        <end position="179"/>
    </location>
</feature>
<organism evidence="4 5">
    <name type="scientific">Novosphingobium endophyticum</name>
    <dbReference type="NCBI Taxonomy" id="1955250"/>
    <lineage>
        <taxon>Bacteria</taxon>
        <taxon>Pseudomonadati</taxon>
        <taxon>Pseudomonadota</taxon>
        <taxon>Alphaproteobacteria</taxon>
        <taxon>Sphingomonadales</taxon>
        <taxon>Sphingomonadaceae</taxon>
        <taxon>Novosphingobium</taxon>
    </lineage>
</organism>
<name>A0A916TRS3_9SPHN</name>
<proteinExistence type="predicted"/>
<keyword evidence="2" id="KW-1133">Transmembrane helix</keyword>
<dbReference type="EMBL" id="BMHK01000009">
    <property type="protein sequence ID" value="GGB99729.1"/>
    <property type="molecule type" value="Genomic_DNA"/>
</dbReference>
<keyword evidence="2" id="KW-0472">Membrane</keyword>
<reference evidence="4" key="1">
    <citation type="journal article" date="2014" name="Int. J. Syst. Evol. Microbiol.">
        <title>Complete genome sequence of Corynebacterium casei LMG S-19264T (=DSM 44701T), isolated from a smear-ripened cheese.</title>
        <authorList>
            <consortium name="US DOE Joint Genome Institute (JGI-PGF)"/>
            <person name="Walter F."/>
            <person name="Albersmeier A."/>
            <person name="Kalinowski J."/>
            <person name="Ruckert C."/>
        </authorList>
    </citation>
    <scope>NUCLEOTIDE SEQUENCE</scope>
    <source>
        <strain evidence="4">CGMCC 1.15095</strain>
    </source>
</reference>
<dbReference type="AlphaFoldDB" id="A0A916TRS3"/>
<evidence type="ECO:0000313" key="4">
    <source>
        <dbReference type="EMBL" id="GGB99729.1"/>
    </source>
</evidence>
<evidence type="ECO:0000313" key="5">
    <source>
        <dbReference type="Proteomes" id="UP000608154"/>
    </source>
</evidence>
<accession>A0A916TRS3</accession>
<keyword evidence="3" id="KW-0732">Signal</keyword>
<evidence type="ECO:0008006" key="6">
    <source>
        <dbReference type="Google" id="ProtNLM"/>
    </source>
</evidence>
<keyword evidence="5" id="KW-1185">Reference proteome</keyword>
<protein>
    <recommendedName>
        <fullName evidence="6">Secreted protein</fullName>
    </recommendedName>
</protein>
<reference evidence="4" key="2">
    <citation type="submission" date="2020-09" db="EMBL/GenBank/DDBJ databases">
        <authorList>
            <person name="Sun Q."/>
            <person name="Zhou Y."/>
        </authorList>
    </citation>
    <scope>NUCLEOTIDE SEQUENCE</scope>
    <source>
        <strain evidence="4">CGMCC 1.15095</strain>
    </source>
</reference>
<feature type="compositionally biased region" description="Basic and acidic residues" evidence="1">
    <location>
        <begin position="90"/>
        <end position="103"/>
    </location>
</feature>
<feature type="compositionally biased region" description="Basic and acidic residues" evidence="1">
    <location>
        <begin position="71"/>
        <end position="80"/>
    </location>
</feature>
<feature type="region of interest" description="Disordered" evidence="1">
    <location>
        <begin position="71"/>
        <end position="114"/>
    </location>
</feature>
<feature type="transmembrane region" description="Helical" evidence="2">
    <location>
        <begin position="51"/>
        <end position="70"/>
    </location>
</feature>
<dbReference type="RefSeq" id="WP_229736266.1">
    <property type="nucleotide sequence ID" value="NZ_BMHK01000009.1"/>
</dbReference>
<comment type="caution">
    <text evidence="4">The sequence shown here is derived from an EMBL/GenBank/DDBJ whole genome shotgun (WGS) entry which is preliminary data.</text>
</comment>
<evidence type="ECO:0000256" key="2">
    <source>
        <dbReference type="SAM" id="Phobius"/>
    </source>
</evidence>
<gene>
    <name evidence="4" type="ORF">GCM10011494_17750</name>
</gene>
<sequence>MNKFRSRAAVSIAALAAFSMTAAPALARGHGDWSRHRHHHRDRIDGGDVLAGLLIIGGIAAIASVASKSSTDRNTDDRYRYPGGPEYGESDDRGYDDADRGARPDYPGAGAPGSFDEAVERCADEIENGDRRIATVDNVGRMGDRYSVEGRLEDDRGFACRVDEDGRVRSVSVDGRAML</sequence>
<evidence type="ECO:0000256" key="3">
    <source>
        <dbReference type="SAM" id="SignalP"/>
    </source>
</evidence>
<feature type="signal peptide" evidence="3">
    <location>
        <begin position="1"/>
        <end position="27"/>
    </location>
</feature>